<evidence type="ECO:0000256" key="9">
    <source>
        <dbReference type="ARBA" id="ARBA00022741"/>
    </source>
</evidence>
<keyword evidence="12" id="KW-0648">Protein biosynthesis</keyword>
<dbReference type="CDD" id="cd02800">
    <property type="entry name" value="tRNA_bind_EcMetRS_like"/>
    <property type="match status" value="1"/>
</dbReference>
<dbReference type="Pfam" id="PF19303">
    <property type="entry name" value="Anticodon_3"/>
    <property type="match status" value="1"/>
</dbReference>
<dbReference type="PROSITE" id="PS50886">
    <property type="entry name" value="TRBD"/>
    <property type="match status" value="1"/>
</dbReference>
<keyword evidence="9" id="KW-0547">Nucleotide-binding</keyword>
<dbReference type="InterPro" id="IPR041872">
    <property type="entry name" value="Anticodon_Met"/>
</dbReference>
<dbReference type="Gene3D" id="2.40.50.140">
    <property type="entry name" value="Nucleic acid-binding proteins"/>
    <property type="match status" value="1"/>
</dbReference>
<evidence type="ECO:0000256" key="14">
    <source>
        <dbReference type="ARBA" id="ARBA00030904"/>
    </source>
</evidence>
<evidence type="ECO:0000256" key="3">
    <source>
        <dbReference type="ARBA" id="ARBA00011738"/>
    </source>
</evidence>
<dbReference type="PANTHER" id="PTHR11586">
    <property type="entry name" value="TRNA-AMINOACYLATION COFACTOR ARC1 FAMILY MEMBER"/>
    <property type="match status" value="1"/>
</dbReference>
<name>A0A7R8WWN8_9CRUS</name>
<keyword evidence="10" id="KW-0067">ATP-binding</keyword>
<keyword evidence="13" id="KW-0030">Aminoacyl-tRNA synthetase</keyword>
<dbReference type="AlphaFoldDB" id="A0A7R8WWN8"/>
<dbReference type="InterPro" id="IPR009080">
    <property type="entry name" value="tRNAsynth_Ia_anticodon-bd"/>
</dbReference>
<comment type="subcellular location">
    <subcellularLocation>
        <location evidence="2">Cytoplasm</location>
    </subcellularLocation>
</comment>
<evidence type="ECO:0000256" key="12">
    <source>
        <dbReference type="ARBA" id="ARBA00022917"/>
    </source>
</evidence>
<evidence type="ECO:0000256" key="8">
    <source>
        <dbReference type="ARBA" id="ARBA00022598"/>
    </source>
</evidence>
<evidence type="ECO:0000259" key="16">
    <source>
        <dbReference type="PROSITE" id="PS50886"/>
    </source>
</evidence>
<dbReference type="Pfam" id="PF01588">
    <property type="entry name" value="tRNA_bind"/>
    <property type="match status" value="1"/>
</dbReference>
<evidence type="ECO:0000313" key="17">
    <source>
        <dbReference type="EMBL" id="CAD7236553.1"/>
    </source>
</evidence>
<comment type="catalytic activity">
    <reaction evidence="15">
        <text>tRNA(Met) + L-methionine + ATP = L-methionyl-tRNA(Met) + AMP + diphosphate</text>
        <dbReference type="Rhea" id="RHEA:13481"/>
        <dbReference type="Rhea" id="RHEA-COMP:9667"/>
        <dbReference type="Rhea" id="RHEA-COMP:9698"/>
        <dbReference type="ChEBI" id="CHEBI:30616"/>
        <dbReference type="ChEBI" id="CHEBI:33019"/>
        <dbReference type="ChEBI" id="CHEBI:57844"/>
        <dbReference type="ChEBI" id="CHEBI:78442"/>
        <dbReference type="ChEBI" id="CHEBI:78530"/>
        <dbReference type="ChEBI" id="CHEBI:456215"/>
        <dbReference type="EC" id="6.1.1.10"/>
    </reaction>
</comment>
<evidence type="ECO:0000256" key="6">
    <source>
        <dbReference type="ARBA" id="ARBA00022490"/>
    </source>
</evidence>
<evidence type="ECO:0000256" key="2">
    <source>
        <dbReference type="ARBA" id="ARBA00004496"/>
    </source>
</evidence>
<evidence type="ECO:0000256" key="10">
    <source>
        <dbReference type="ARBA" id="ARBA00022840"/>
    </source>
</evidence>
<dbReference type="InterPro" id="IPR051270">
    <property type="entry name" value="Tyrosine-tRNA_ligase_regulator"/>
</dbReference>
<feature type="non-terminal residue" evidence="17">
    <location>
        <position position="210"/>
    </location>
</feature>
<sequence length="210" mass="23454">MVKTDMPAVESVMHHAAQIMALLAQTAEPFLPNTSAKSLDMIDAKLLDWNELKDGKYLLPEGHQLNESSLLFSKIEDDWVANQLDKLEKSKMENKPQHNLPPIKDEIQFDDFMKMDIRVGKILTAAKVEKADKLLHFTVDMGTDQRSIVSGVAEHYTPEDMVGKQVLVLTNLAPRKIRGVESKGMILFAENAEGKLVLVAPEMEVESGSQ</sequence>
<dbReference type="InterPro" id="IPR002547">
    <property type="entry name" value="tRNA-bd_dom"/>
</dbReference>
<keyword evidence="11" id="KW-0694">RNA-binding</keyword>
<evidence type="ECO:0000256" key="7">
    <source>
        <dbReference type="ARBA" id="ARBA00022555"/>
    </source>
</evidence>
<dbReference type="SUPFAM" id="SSF50249">
    <property type="entry name" value="Nucleic acid-binding proteins"/>
    <property type="match status" value="1"/>
</dbReference>
<dbReference type="GO" id="GO:0000049">
    <property type="term" value="F:tRNA binding"/>
    <property type="evidence" value="ECO:0007669"/>
    <property type="project" value="UniProtKB-UniRule"/>
</dbReference>
<comment type="subunit">
    <text evidence="3">Homodimer.</text>
</comment>
<dbReference type="SUPFAM" id="SSF47323">
    <property type="entry name" value="Anticodon-binding domain of a subclass of class I aminoacyl-tRNA synthetases"/>
    <property type="match status" value="1"/>
</dbReference>
<gene>
    <name evidence="17" type="ORF">CTOB1V02_LOCUS14368</name>
</gene>
<comment type="function">
    <text evidence="1">Is required not only for elongation of protein synthesis but also for the initiation of all mRNA translation through initiator tRNA(fMet) aminoacylation.</text>
</comment>
<dbReference type="OrthoDB" id="197206at2759"/>
<dbReference type="EC" id="6.1.1.10" evidence="4"/>
<keyword evidence="8" id="KW-0436">Ligase</keyword>
<evidence type="ECO:0000256" key="1">
    <source>
        <dbReference type="ARBA" id="ARBA00003314"/>
    </source>
</evidence>
<reference evidence="17" key="1">
    <citation type="submission" date="2020-11" db="EMBL/GenBank/DDBJ databases">
        <authorList>
            <person name="Tran Van P."/>
        </authorList>
    </citation>
    <scope>NUCLEOTIDE SEQUENCE</scope>
</reference>
<proteinExistence type="predicted"/>
<dbReference type="EMBL" id="OB679882">
    <property type="protein sequence ID" value="CAD7236553.1"/>
    <property type="molecule type" value="Genomic_DNA"/>
</dbReference>
<evidence type="ECO:0000256" key="11">
    <source>
        <dbReference type="ARBA" id="ARBA00022884"/>
    </source>
</evidence>
<dbReference type="GO" id="GO:0005737">
    <property type="term" value="C:cytoplasm"/>
    <property type="evidence" value="ECO:0007669"/>
    <property type="project" value="UniProtKB-SubCell"/>
</dbReference>
<dbReference type="GO" id="GO:0006431">
    <property type="term" value="P:methionyl-tRNA aminoacylation"/>
    <property type="evidence" value="ECO:0007669"/>
    <property type="project" value="InterPro"/>
</dbReference>
<dbReference type="FunFam" id="2.40.50.140:FF:000042">
    <property type="entry name" value="Methionine--tRNA ligase"/>
    <property type="match status" value="1"/>
</dbReference>
<accession>A0A7R8WWN8</accession>
<evidence type="ECO:0000256" key="4">
    <source>
        <dbReference type="ARBA" id="ARBA00012838"/>
    </source>
</evidence>
<organism evidence="17">
    <name type="scientific">Cyprideis torosa</name>
    <dbReference type="NCBI Taxonomy" id="163714"/>
    <lineage>
        <taxon>Eukaryota</taxon>
        <taxon>Metazoa</taxon>
        <taxon>Ecdysozoa</taxon>
        <taxon>Arthropoda</taxon>
        <taxon>Crustacea</taxon>
        <taxon>Oligostraca</taxon>
        <taxon>Ostracoda</taxon>
        <taxon>Podocopa</taxon>
        <taxon>Podocopida</taxon>
        <taxon>Cytherocopina</taxon>
        <taxon>Cytheroidea</taxon>
        <taxon>Cytherideidae</taxon>
        <taxon>Cyprideis</taxon>
    </lineage>
</organism>
<dbReference type="InterPro" id="IPR004495">
    <property type="entry name" value="Met-tRNA-synth_bsu_C"/>
</dbReference>
<dbReference type="Gene3D" id="1.10.730.10">
    <property type="entry name" value="Isoleucyl-tRNA Synthetase, Domain 1"/>
    <property type="match status" value="1"/>
</dbReference>
<keyword evidence="7" id="KW-0820">tRNA-binding</keyword>
<keyword evidence="6" id="KW-0963">Cytoplasm</keyword>
<dbReference type="GO" id="GO:0005524">
    <property type="term" value="F:ATP binding"/>
    <property type="evidence" value="ECO:0007669"/>
    <property type="project" value="UniProtKB-KW"/>
</dbReference>
<dbReference type="GO" id="GO:0004825">
    <property type="term" value="F:methionine-tRNA ligase activity"/>
    <property type="evidence" value="ECO:0007669"/>
    <property type="project" value="UniProtKB-EC"/>
</dbReference>
<evidence type="ECO:0000256" key="13">
    <source>
        <dbReference type="ARBA" id="ARBA00023146"/>
    </source>
</evidence>
<evidence type="ECO:0000256" key="5">
    <source>
        <dbReference type="ARBA" id="ARBA00018753"/>
    </source>
</evidence>
<evidence type="ECO:0000256" key="15">
    <source>
        <dbReference type="ARBA" id="ARBA00047364"/>
    </source>
</evidence>
<feature type="domain" description="TRNA-binding" evidence="16">
    <location>
        <begin position="111"/>
        <end position="210"/>
    </location>
</feature>
<dbReference type="NCBIfam" id="TIGR00399">
    <property type="entry name" value="metG_C_term"/>
    <property type="match status" value="1"/>
</dbReference>
<dbReference type="PANTHER" id="PTHR11586:SF37">
    <property type="entry name" value="TRNA-BINDING DOMAIN-CONTAINING PROTEIN"/>
    <property type="match status" value="1"/>
</dbReference>
<protein>
    <recommendedName>
        <fullName evidence="5">Methionine--tRNA ligase</fullName>
        <ecNumber evidence="4">6.1.1.10</ecNumber>
    </recommendedName>
    <alternativeName>
        <fullName evidence="14">Methionyl-tRNA synthetase</fullName>
    </alternativeName>
</protein>
<dbReference type="InterPro" id="IPR012340">
    <property type="entry name" value="NA-bd_OB-fold"/>
</dbReference>